<name>A0A059B7A4_EUCGR</name>
<accession>A0A059B7A4</accession>
<dbReference type="EMBL" id="KK198760">
    <property type="protein sequence ID" value="KCW61988.1"/>
    <property type="molecule type" value="Genomic_DNA"/>
</dbReference>
<dbReference type="Gramene" id="KCW61988">
    <property type="protein sequence ID" value="KCW61988"/>
    <property type="gene ID" value="EUGRSUZ_H04671"/>
</dbReference>
<evidence type="ECO:0000313" key="1">
    <source>
        <dbReference type="EMBL" id="KCW61988.1"/>
    </source>
</evidence>
<dbReference type="InParanoid" id="A0A059B7A4"/>
<gene>
    <name evidence="1" type="ORF">EUGRSUZ_H04671</name>
</gene>
<sequence length="69" mass="7775">MMNSQGRIDILPVATKNPSSMEFPADRMLQTTMPFACHLVFCEQIHQKNQKLCPPSLSIQGMEGQRPKS</sequence>
<protein>
    <submittedName>
        <fullName evidence="1">Uncharacterized protein</fullName>
    </submittedName>
</protein>
<reference evidence="1" key="1">
    <citation type="submission" date="2013-07" db="EMBL/GenBank/DDBJ databases">
        <title>The genome of Eucalyptus grandis.</title>
        <authorList>
            <person name="Schmutz J."/>
            <person name="Hayes R."/>
            <person name="Myburg A."/>
            <person name="Tuskan G."/>
            <person name="Grattapaglia D."/>
            <person name="Rokhsar D.S."/>
        </authorList>
    </citation>
    <scope>NUCLEOTIDE SEQUENCE</scope>
    <source>
        <tissue evidence="1">Leaf extractions</tissue>
    </source>
</reference>
<organism evidence="1">
    <name type="scientific">Eucalyptus grandis</name>
    <name type="common">Flooded gum</name>
    <dbReference type="NCBI Taxonomy" id="71139"/>
    <lineage>
        <taxon>Eukaryota</taxon>
        <taxon>Viridiplantae</taxon>
        <taxon>Streptophyta</taxon>
        <taxon>Embryophyta</taxon>
        <taxon>Tracheophyta</taxon>
        <taxon>Spermatophyta</taxon>
        <taxon>Magnoliopsida</taxon>
        <taxon>eudicotyledons</taxon>
        <taxon>Gunneridae</taxon>
        <taxon>Pentapetalae</taxon>
        <taxon>rosids</taxon>
        <taxon>malvids</taxon>
        <taxon>Myrtales</taxon>
        <taxon>Myrtaceae</taxon>
        <taxon>Myrtoideae</taxon>
        <taxon>Eucalypteae</taxon>
        <taxon>Eucalyptus</taxon>
    </lineage>
</organism>
<proteinExistence type="predicted"/>
<dbReference type="AlphaFoldDB" id="A0A059B7A4"/>